<proteinExistence type="predicted"/>
<sequence length="411" mass="45863">MSKYLEVNVKQHPKEIVETKTCPNQVLYRAPVHFMGRKAPAPSVDGLESIQKPLREMYTACSCVQVMKRDTPRDGYLVVLSSGLCIVPVNPLDQKLWIRIQDFKGCGVVRGVGSDYTPNGAHTLTFMPINSPQARTSPLPTIFTVLAARGECLPLIDCYAFSCPSEEVAISLASSTEQAFSDRSGWSNSNKPPFENLCYLDEQTKCPEPEDSCEFVNPELYKKPPLRGFFYAPSPGMIRSYDLGVEAEATLKPELELVPDNTQVPHECLIVSQDIQPQQNYFCPSFQAEIIRQPAETRNIYIEVDKTFDQCSNPAKVIKKSYEAFKPRQCGTNKAGSLTQDPRTNTCNLVDLNQWISAQQAAAAVPNWTEEQEVYPQSEKLVMFAPEFGSFDSTFLQGGSYTYPTEGPYGI</sequence>
<reference evidence="3" key="1">
    <citation type="submission" date="2012-12" db="EMBL/GenBank/DDBJ databases">
        <authorList>
            <person name="Hellsten U."/>
            <person name="Grimwood J."/>
            <person name="Chapman J.A."/>
            <person name="Shapiro H."/>
            <person name="Aerts A."/>
            <person name="Otillar R.P."/>
            <person name="Terry A.Y."/>
            <person name="Boore J.L."/>
            <person name="Simakov O."/>
            <person name="Marletaz F."/>
            <person name="Cho S.-J."/>
            <person name="Edsinger-Gonzales E."/>
            <person name="Havlak P."/>
            <person name="Kuo D.-H."/>
            <person name="Larsson T."/>
            <person name="Lv J."/>
            <person name="Arendt D."/>
            <person name="Savage R."/>
            <person name="Osoegawa K."/>
            <person name="de Jong P."/>
            <person name="Lindberg D.R."/>
            <person name="Seaver E.C."/>
            <person name="Weisblat D.A."/>
            <person name="Putnam N.H."/>
            <person name="Grigoriev I.V."/>
            <person name="Rokhsar D.S."/>
        </authorList>
    </citation>
    <scope>NUCLEOTIDE SEQUENCE</scope>
</reference>
<dbReference type="EMBL" id="KB097571">
    <property type="protein sequence ID" value="ESN94575.1"/>
    <property type="molecule type" value="Genomic_DNA"/>
</dbReference>
<dbReference type="InParanoid" id="T1FR21"/>
<gene>
    <name evidence="2" type="primary">20211268</name>
    <name evidence="1" type="ORF">HELRODRAFT_189438</name>
</gene>
<evidence type="ECO:0000313" key="2">
    <source>
        <dbReference type="EnsemblMetazoa" id="HelroP189438"/>
    </source>
</evidence>
<dbReference type="GeneID" id="20211268"/>
<dbReference type="HOGENOM" id="CLU_669535_0_0_1"/>
<evidence type="ECO:0000313" key="3">
    <source>
        <dbReference type="Proteomes" id="UP000015101"/>
    </source>
</evidence>
<dbReference type="CTD" id="20211268"/>
<reference evidence="2" key="3">
    <citation type="submission" date="2015-06" db="UniProtKB">
        <authorList>
            <consortium name="EnsemblMetazoa"/>
        </authorList>
    </citation>
    <scope>IDENTIFICATION</scope>
</reference>
<name>T1FR21_HELRO</name>
<reference evidence="1 3" key="2">
    <citation type="journal article" date="2013" name="Nature">
        <title>Insights into bilaterian evolution from three spiralian genomes.</title>
        <authorList>
            <person name="Simakov O."/>
            <person name="Marletaz F."/>
            <person name="Cho S.J."/>
            <person name="Edsinger-Gonzales E."/>
            <person name="Havlak P."/>
            <person name="Hellsten U."/>
            <person name="Kuo D.H."/>
            <person name="Larsson T."/>
            <person name="Lv J."/>
            <person name="Arendt D."/>
            <person name="Savage R."/>
            <person name="Osoegawa K."/>
            <person name="de Jong P."/>
            <person name="Grimwood J."/>
            <person name="Chapman J.A."/>
            <person name="Shapiro H."/>
            <person name="Aerts A."/>
            <person name="Otillar R.P."/>
            <person name="Terry A.Y."/>
            <person name="Boore J.L."/>
            <person name="Grigoriev I.V."/>
            <person name="Lindberg D.R."/>
            <person name="Seaver E.C."/>
            <person name="Weisblat D.A."/>
            <person name="Putnam N.H."/>
            <person name="Rokhsar D.S."/>
        </authorList>
    </citation>
    <scope>NUCLEOTIDE SEQUENCE</scope>
</reference>
<evidence type="ECO:0000313" key="1">
    <source>
        <dbReference type="EMBL" id="ESN94575.1"/>
    </source>
</evidence>
<dbReference type="STRING" id="6412.T1FR21"/>
<dbReference type="EnsemblMetazoa" id="HelroT189438">
    <property type="protein sequence ID" value="HelroP189438"/>
    <property type="gene ID" value="HelroG189438"/>
</dbReference>
<accession>T1FR21</accession>
<dbReference type="KEGG" id="hro:HELRODRAFT_189438"/>
<organism evidence="2 3">
    <name type="scientific">Helobdella robusta</name>
    <name type="common">Californian leech</name>
    <dbReference type="NCBI Taxonomy" id="6412"/>
    <lineage>
        <taxon>Eukaryota</taxon>
        <taxon>Metazoa</taxon>
        <taxon>Spiralia</taxon>
        <taxon>Lophotrochozoa</taxon>
        <taxon>Annelida</taxon>
        <taxon>Clitellata</taxon>
        <taxon>Hirudinea</taxon>
        <taxon>Rhynchobdellida</taxon>
        <taxon>Glossiphoniidae</taxon>
        <taxon>Helobdella</taxon>
    </lineage>
</organism>
<dbReference type="AlphaFoldDB" id="T1FR21"/>
<dbReference type="PANTHER" id="PTHR21219:SF3">
    <property type="entry name" value="FI19613P1"/>
    <property type="match status" value="1"/>
</dbReference>
<protein>
    <submittedName>
        <fullName evidence="1 2">Uncharacterized protein</fullName>
    </submittedName>
</protein>
<dbReference type="Proteomes" id="UP000015101">
    <property type="component" value="Unassembled WGS sequence"/>
</dbReference>
<keyword evidence="3" id="KW-1185">Reference proteome</keyword>
<dbReference type="PANTHER" id="PTHR21219">
    <property type="entry name" value="FI19613P1"/>
    <property type="match status" value="1"/>
</dbReference>
<dbReference type="EMBL" id="AMQM01001663">
    <property type="status" value="NOT_ANNOTATED_CDS"/>
    <property type="molecule type" value="Genomic_DNA"/>
</dbReference>
<dbReference type="RefSeq" id="XP_009027624.1">
    <property type="nucleotide sequence ID" value="XM_009029376.1"/>
</dbReference>